<evidence type="ECO:0000313" key="1">
    <source>
        <dbReference type="EMBL" id="DAE23834.1"/>
    </source>
</evidence>
<name>A0A8S5QY31_9CAUD</name>
<sequence length="68" mass="7849">MAIAKKCDRCGKFYEHYPKGNKSQSNAIRKIQRDALGGTENAFHNWIIDLCPECMGEFEKFMTAKFDD</sequence>
<reference evidence="1" key="1">
    <citation type="journal article" date="2021" name="Proc. Natl. Acad. Sci. U.S.A.">
        <title>A Catalog of Tens of Thousands of Viruses from Human Metagenomes Reveals Hidden Associations with Chronic Diseases.</title>
        <authorList>
            <person name="Tisza M.J."/>
            <person name="Buck C.B."/>
        </authorList>
    </citation>
    <scope>NUCLEOTIDE SEQUENCE</scope>
    <source>
        <strain evidence="1">Ct9lR64</strain>
    </source>
</reference>
<proteinExistence type="predicted"/>
<organism evidence="1">
    <name type="scientific">Siphoviridae sp. ct9lR64</name>
    <dbReference type="NCBI Taxonomy" id="2826178"/>
    <lineage>
        <taxon>Viruses</taxon>
        <taxon>Duplodnaviria</taxon>
        <taxon>Heunggongvirae</taxon>
        <taxon>Uroviricota</taxon>
        <taxon>Caudoviricetes</taxon>
    </lineage>
</organism>
<protein>
    <submittedName>
        <fullName evidence="1">Uncharacterized protein</fullName>
    </submittedName>
</protein>
<dbReference type="EMBL" id="BK015760">
    <property type="protein sequence ID" value="DAE23834.1"/>
    <property type="molecule type" value="Genomic_DNA"/>
</dbReference>
<accession>A0A8S5QY31</accession>